<reference evidence="2" key="1">
    <citation type="submission" date="2017-09" db="EMBL/GenBank/DDBJ databases">
        <title>Depth-based differentiation of microbial function through sediment-hosted aquifers and enrichment of novel symbionts in the deep terrestrial subsurface.</title>
        <authorList>
            <person name="Probst A.J."/>
            <person name="Ladd B."/>
            <person name="Jarett J.K."/>
            <person name="Geller-Mcgrath D.E."/>
            <person name="Sieber C.M.K."/>
            <person name="Emerson J.B."/>
            <person name="Anantharaman K."/>
            <person name="Thomas B.C."/>
            <person name="Malmstrom R."/>
            <person name="Stieglmeier M."/>
            <person name="Klingl A."/>
            <person name="Woyke T."/>
            <person name="Ryan C.M."/>
            <person name="Banfield J.F."/>
        </authorList>
    </citation>
    <scope>NUCLEOTIDE SEQUENCE [LARGE SCALE GENOMIC DNA]</scope>
</reference>
<dbReference type="Gene3D" id="3.30.420.40">
    <property type="match status" value="2"/>
</dbReference>
<dbReference type="SUPFAM" id="SSF53067">
    <property type="entry name" value="Actin-like ATPase domain"/>
    <property type="match status" value="2"/>
</dbReference>
<organism evidence="1 2">
    <name type="scientific">Candidatus Tagabacteria bacterium CG09_land_8_20_14_0_10_41_14</name>
    <dbReference type="NCBI Taxonomy" id="1975021"/>
    <lineage>
        <taxon>Bacteria</taxon>
        <taxon>Candidatus Tagaibacteriota</taxon>
    </lineage>
</organism>
<sequence length="369" mass="42068">MGFFVEKRNNLFLRFFPFPEYLRMSAVGIDISDRSIKYTAIKNMGGDLRLKNYGYKSVEPGVVEKGEIKNKVRLAEILKTVKQSLDDFFITVSLPEEKAFLKVIDLPPVKKEKIRESLRLQLEETVPFSPENIIFDFDVLEESSDGWKVVFSAFPKKIAEDYAKVFEHVGFFPVSFEVESQSLFRSLVDVEEKGGVMIIDFGKTRTSFVIGEDGFVKFSSTINVAGEHLDKILSKGLNIDVFEAEEMKRKNVSFESGKDKLLTNILPVISVIKDESVRILDYWQTHGEEQSSKNKKIEKIILCGGDSSIPGLTEYFSYYLKTSVELGNPWVNINSFENYAPEMERAASLRYATALGLAIRSFDRDSFYD</sequence>
<protein>
    <recommendedName>
        <fullName evidence="3">SHS2 domain-containing protein</fullName>
    </recommendedName>
</protein>
<dbReference type="Pfam" id="PF11104">
    <property type="entry name" value="PilM_2"/>
    <property type="match status" value="1"/>
</dbReference>
<dbReference type="PANTHER" id="PTHR32432:SF3">
    <property type="entry name" value="ETHANOLAMINE UTILIZATION PROTEIN EUTJ"/>
    <property type="match status" value="1"/>
</dbReference>
<dbReference type="PIRSF" id="PIRSF019169">
    <property type="entry name" value="PilM"/>
    <property type="match status" value="1"/>
</dbReference>
<dbReference type="EMBL" id="PEZL01000031">
    <property type="protein sequence ID" value="PIS13379.1"/>
    <property type="molecule type" value="Genomic_DNA"/>
</dbReference>
<name>A0A2H0WN72_9BACT</name>
<dbReference type="AlphaFoldDB" id="A0A2H0WN72"/>
<dbReference type="Proteomes" id="UP000230353">
    <property type="component" value="Unassembled WGS sequence"/>
</dbReference>
<dbReference type="CDD" id="cd24049">
    <property type="entry name" value="ASKHA_NBD_PilM"/>
    <property type="match status" value="1"/>
</dbReference>
<evidence type="ECO:0008006" key="3">
    <source>
        <dbReference type="Google" id="ProtNLM"/>
    </source>
</evidence>
<accession>A0A2H0WN72</accession>
<evidence type="ECO:0000313" key="1">
    <source>
        <dbReference type="EMBL" id="PIS13379.1"/>
    </source>
</evidence>
<comment type="caution">
    <text evidence="1">The sequence shown here is derived from an EMBL/GenBank/DDBJ whole genome shotgun (WGS) entry which is preliminary data.</text>
</comment>
<dbReference type="InterPro" id="IPR050696">
    <property type="entry name" value="FtsA/MreB"/>
</dbReference>
<dbReference type="InterPro" id="IPR005883">
    <property type="entry name" value="PilM"/>
</dbReference>
<dbReference type="PANTHER" id="PTHR32432">
    <property type="entry name" value="CELL DIVISION PROTEIN FTSA-RELATED"/>
    <property type="match status" value="1"/>
</dbReference>
<evidence type="ECO:0000313" key="2">
    <source>
        <dbReference type="Proteomes" id="UP000230353"/>
    </source>
</evidence>
<proteinExistence type="predicted"/>
<gene>
    <name evidence="1" type="ORF">COT67_02070</name>
</gene>
<dbReference type="Gene3D" id="3.30.1490.300">
    <property type="match status" value="1"/>
</dbReference>
<dbReference type="InterPro" id="IPR043129">
    <property type="entry name" value="ATPase_NBD"/>
</dbReference>